<evidence type="ECO:0000313" key="1">
    <source>
        <dbReference type="EMBL" id="QIM45726.1"/>
    </source>
</evidence>
<dbReference type="RefSeq" id="WP_166043023.1">
    <property type="nucleotide sequence ID" value="NZ_CP046919.1"/>
</dbReference>
<reference evidence="1 2" key="1">
    <citation type="submission" date="2019-12" db="EMBL/GenBank/DDBJ databases">
        <title>Complete genome sequence of Streptococcus sp. CNU G2 isolated frome Bos taurus coreanae.</title>
        <authorList>
            <person name="Park S.Y."/>
            <person name="Kim J.H."/>
            <person name="Seo S.W."/>
        </authorList>
    </citation>
    <scope>NUCLEOTIDE SEQUENCE [LARGE SCALE GENOMIC DNA]</scope>
    <source>
        <strain evidence="1 2">CNU G2</strain>
    </source>
</reference>
<dbReference type="EMBL" id="CP046919">
    <property type="protein sequence ID" value="QIM45726.1"/>
    <property type="molecule type" value="Genomic_DNA"/>
</dbReference>
<name>A0A6G8HY09_9STRE</name>
<evidence type="ECO:0000313" key="2">
    <source>
        <dbReference type="Proteomes" id="UP000503166"/>
    </source>
</evidence>
<dbReference type="Proteomes" id="UP000503166">
    <property type="component" value="Chromosome"/>
</dbReference>
<protein>
    <submittedName>
        <fullName evidence="1">Uncharacterized protein</fullName>
    </submittedName>
</protein>
<sequence>MATATFSGSYGHNMTLELRAERSGEPNIAGNSSNVHVTGYLHTNGYASMWGVTSDVTITINGGGAIEHPAINIGTNSTQKIFDHTYTIGHNNDGTKTVGIKLSVGLNTGGYGSAMVAFDFRLPDIPRASSVSDMTGTLGSAMTININRKVSSFTHTVKYNFGALNGTIATGVGASVSWTPPLNLATAMPNKTSDWGNITVDTYNGSTKIGSATCRLTLNVPDSIKPTFTDVTLAEGNSVVGNVFTQENTFVEVLSQPTVTFNGADGAYNSTVTGYKAEIVGKNMTVTDNGGSFGLLKFNGTATVRASVQDSRGRWSDSKEVEIEVIEYSAPLIGFTLVRSGADKTTLTVIRTVRISPLMVGGVQKNKMTLNFKTRPLTGTEYTANNGSASGVWTTQSELVNSNANLSGTFSGAQSWEVVGTVSDLFTSASHSDSIGTEVVHTAKAPTAFGFGKIPEHTNAVDSDWQYYFNNKPIQHHQLTANNGTAIKLADGSDLNNATEPGFYNGNNLLHAPTGSGAHSWRYIRVTKHTNNNGFVLQEAIDFYGAISAFRVQAGGQWNDWKYYAIQNSVAEFTAVNQTKVYSATLAGPYGLALQARRVGNLVSVTLYSTITSTDSRSGTASETIPVGWRPCKTEVIVSAGFAGGGTGTQMWTGESFCRLFYKTNGQIDFTIRATAKPLGVYASTTWITTDPFPSE</sequence>
<dbReference type="Pfam" id="PF05895">
    <property type="entry name" value="DUF859"/>
    <property type="match status" value="1"/>
</dbReference>
<accession>A0A6G8HY09</accession>
<proteinExistence type="predicted"/>
<dbReference type="CDD" id="cd19958">
    <property type="entry name" value="pyocin_knob"/>
    <property type="match status" value="1"/>
</dbReference>
<dbReference type="InterPro" id="IPR008577">
    <property type="entry name" value="DUF859"/>
</dbReference>
<organism evidence="1 2">
    <name type="scientific">Streptococcus ruminicola</name>
    <dbReference type="NCBI Taxonomy" id="2686210"/>
    <lineage>
        <taxon>Bacteria</taxon>
        <taxon>Bacillati</taxon>
        <taxon>Bacillota</taxon>
        <taxon>Bacilli</taxon>
        <taxon>Lactobacillales</taxon>
        <taxon>Streptococcaceae</taxon>
        <taxon>Streptococcus</taxon>
    </lineage>
</organism>
<gene>
    <name evidence="1" type="ORF">GPZ88_01045</name>
</gene>
<dbReference type="AlphaFoldDB" id="A0A6G8HY09"/>
<dbReference type="KEGG" id="srum:GPZ88_01045"/>